<comment type="caution">
    <text evidence="2">The sequence shown here is derived from an EMBL/GenBank/DDBJ whole genome shotgun (WGS) entry which is preliminary data.</text>
</comment>
<keyword evidence="1" id="KW-0472">Membrane</keyword>
<gene>
    <name evidence="2" type="ORF">FNW21_06585</name>
</gene>
<evidence type="ECO:0000313" key="3">
    <source>
        <dbReference type="Proteomes" id="UP000316371"/>
    </source>
</evidence>
<dbReference type="RefSeq" id="WP_144255950.1">
    <property type="nucleotide sequence ID" value="NZ_VJZT01000005.1"/>
</dbReference>
<evidence type="ECO:0000313" key="2">
    <source>
        <dbReference type="EMBL" id="TRX40392.1"/>
    </source>
</evidence>
<reference evidence="2 3" key="1">
    <citation type="submission" date="2019-07" db="EMBL/GenBank/DDBJ databases">
        <title>Novel species of Flavobacterium.</title>
        <authorList>
            <person name="Liu Q."/>
            <person name="Xin Y.-H."/>
        </authorList>
    </citation>
    <scope>NUCLEOTIDE SEQUENCE [LARGE SCALE GENOMIC DNA]</scope>
    <source>
        <strain evidence="2 3">LB1R34</strain>
    </source>
</reference>
<dbReference type="EMBL" id="VJZT01000005">
    <property type="protein sequence ID" value="TRX40392.1"/>
    <property type="molecule type" value="Genomic_DNA"/>
</dbReference>
<feature type="transmembrane region" description="Helical" evidence="1">
    <location>
        <begin position="39"/>
        <end position="63"/>
    </location>
</feature>
<proteinExistence type="predicted"/>
<accession>A0A553E602</accession>
<keyword evidence="3" id="KW-1185">Reference proteome</keyword>
<keyword evidence="1" id="KW-1133">Transmembrane helix</keyword>
<sequence>MTQKRLKHKEILDRLLIKNRLIIINEDTFEELFSFKLNIMSVFVSVSLSAIFLIAITTFIIAFTPLREFIPGYSSSKLKRDATELALKSDSLTLALKKNEAYIKSIQKVLSGQLEYAKFNKDSILAVTDDVPPTANLAASKTELALRNQVAKEEKRDSKKQILKRK</sequence>
<name>A0A553E602_9FLAO</name>
<dbReference type="AlphaFoldDB" id="A0A553E602"/>
<organism evidence="2 3">
    <name type="scientific">Flavobacterium restrictum</name>
    <dbReference type="NCBI Taxonomy" id="2594428"/>
    <lineage>
        <taxon>Bacteria</taxon>
        <taxon>Pseudomonadati</taxon>
        <taxon>Bacteroidota</taxon>
        <taxon>Flavobacteriia</taxon>
        <taxon>Flavobacteriales</taxon>
        <taxon>Flavobacteriaceae</taxon>
        <taxon>Flavobacterium</taxon>
    </lineage>
</organism>
<keyword evidence="1" id="KW-0812">Transmembrane</keyword>
<dbReference type="Proteomes" id="UP000316371">
    <property type="component" value="Unassembled WGS sequence"/>
</dbReference>
<dbReference type="OrthoDB" id="9814377at2"/>
<evidence type="ECO:0000256" key="1">
    <source>
        <dbReference type="SAM" id="Phobius"/>
    </source>
</evidence>
<protein>
    <submittedName>
        <fullName evidence="2">Peptidase</fullName>
    </submittedName>
</protein>